<dbReference type="SUPFAM" id="SSF52833">
    <property type="entry name" value="Thioredoxin-like"/>
    <property type="match status" value="1"/>
</dbReference>
<dbReference type="GO" id="GO:0005737">
    <property type="term" value="C:cytoplasm"/>
    <property type="evidence" value="ECO:0007669"/>
    <property type="project" value="TreeGrafter"/>
</dbReference>
<evidence type="ECO:0000313" key="3">
    <source>
        <dbReference type="Proteomes" id="UP000182373"/>
    </source>
</evidence>
<dbReference type="InterPro" id="IPR036282">
    <property type="entry name" value="Glutathione-S-Trfase_C_sf"/>
</dbReference>
<gene>
    <name evidence="2" type="ORF">GbCGDNIH9_0452</name>
</gene>
<dbReference type="InterPro" id="IPR050983">
    <property type="entry name" value="GST_Omega/HSP26"/>
</dbReference>
<dbReference type="Pfam" id="PF13410">
    <property type="entry name" value="GST_C_2"/>
    <property type="match status" value="1"/>
</dbReference>
<protein>
    <submittedName>
        <fullName evidence="2">Glutathione S-transferase</fullName>
        <ecNumber evidence="2">2.5.1.18</ecNumber>
    </submittedName>
</protein>
<dbReference type="Gene3D" id="3.40.30.10">
    <property type="entry name" value="Glutaredoxin"/>
    <property type="match status" value="1"/>
</dbReference>
<dbReference type="SUPFAM" id="SSF47616">
    <property type="entry name" value="GST C-terminal domain-like"/>
    <property type="match status" value="1"/>
</dbReference>
<sequence>MKLFYSTLSPFARKVIACAITREIDQQITLIPTNPQASPPELLAANPLSKIPALLTSDGLAIYDSPVICEYLDSIPDGSMKLFPRPESPARWVVLRQQALADGIMDAAVLRRGEETRPREEARDAVIERQRQAVLRGLDFLETAIPHTLLDIGSISVACALGYLDLRFSQEDWRSDHPRLAQWFETISQEPALARSMPKPA</sequence>
<proteinExistence type="predicted"/>
<reference evidence="3" key="1">
    <citation type="submission" date="2016-11" db="EMBL/GenBank/DDBJ databases">
        <title>Comparative genomic and phenotypic analysis of Granulibacter bethesdensis clinical isolates from patients with chronic granulomatous disease.</title>
        <authorList>
            <person name="Zarember K.A."/>
            <person name="Porcella S.F."/>
            <person name="Chu J."/>
            <person name="Ding L."/>
            <person name="Dahlstrom E."/>
            <person name="Barbian K."/>
            <person name="Martens C."/>
            <person name="Sykora L."/>
            <person name="Kramer S."/>
            <person name="Pettinato A.M."/>
            <person name="Hong H."/>
            <person name="Wald G."/>
            <person name="Berg L.J."/>
            <person name="Rogge L.S."/>
            <person name="Greenberg D.E."/>
            <person name="Falcone E.L."/>
            <person name="Neves J.F."/>
            <person name="Simoes M.J."/>
            <person name="Casal M."/>
            <person name="Rodriguez-Lopez F.C."/>
            <person name="Zelazny A."/>
            <person name="Gallin J.I."/>
            <person name="Holland S.M."/>
        </authorList>
    </citation>
    <scope>NUCLEOTIDE SEQUENCE [LARGE SCALE GENOMIC DNA]</scope>
    <source>
        <strain evidence="3">NIH9.1</strain>
    </source>
</reference>
<dbReference type="InterPro" id="IPR004045">
    <property type="entry name" value="Glutathione_S-Trfase_N"/>
</dbReference>
<dbReference type="Gene3D" id="1.20.1050.10">
    <property type="match status" value="1"/>
</dbReference>
<name>A0AAC9P7N6_9PROT</name>
<dbReference type="InterPro" id="IPR036249">
    <property type="entry name" value="Thioredoxin-like_sf"/>
</dbReference>
<keyword evidence="2" id="KW-0808">Transferase</keyword>
<dbReference type="AlphaFoldDB" id="A0AAC9P7N6"/>
<dbReference type="GO" id="GO:0004364">
    <property type="term" value="F:glutathione transferase activity"/>
    <property type="evidence" value="ECO:0007669"/>
    <property type="project" value="UniProtKB-EC"/>
</dbReference>
<dbReference type="PANTHER" id="PTHR43968">
    <property type="match status" value="1"/>
</dbReference>
<dbReference type="RefSeq" id="WP_072571954.1">
    <property type="nucleotide sequence ID" value="NZ_CP018191.1"/>
</dbReference>
<dbReference type="Proteomes" id="UP000182373">
    <property type="component" value="Chromosome"/>
</dbReference>
<evidence type="ECO:0000259" key="1">
    <source>
        <dbReference type="PROSITE" id="PS50404"/>
    </source>
</evidence>
<feature type="domain" description="GST N-terminal" evidence="1">
    <location>
        <begin position="1"/>
        <end position="80"/>
    </location>
</feature>
<organism evidence="2 3">
    <name type="scientific">Granulibacter bethesdensis</name>
    <dbReference type="NCBI Taxonomy" id="364410"/>
    <lineage>
        <taxon>Bacteria</taxon>
        <taxon>Pseudomonadati</taxon>
        <taxon>Pseudomonadota</taxon>
        <taxon>Alphaproteobacteria</taxon>
        <taxon>Acetobacterales</taxon>
        <taxon>Acetobacteraceae</taxon>
        <taxon>Granulibacter</taxon>
    </lineage>
</organism>
<dbReference type="CDD" id="cd03205">
    <property type="entry name" value="GST_C_6"/>
    <property type="match status" value="1"/>
</dbReference>
<accession>A0AAC9P7N6</accession>
<dbReference type="EMBL" id="CP018191">
    <property type="protein sequence ID" value="APH53691.1"/>
    <property type="molecule type" value="Genomic_DNA"/>
</dbReference>
<dbReference type="EC" id="2.5.1.18" evidence="2"/>
<dbReference type="PANTHER" id="PTHR43968:SF6">
    <property type="entry name" value="GLUTATHIONE S-TRANSFERASE OMEGA"/>
    <property type="match status" value="1"/>
</dbReference>
<evidence type="ECO:0000313" key="2">
    <source>
        <dbReference type="EMBL" id="APH53691.1"/>
    </source>
</evidence>
<dbReference type="PROSITE" id="PS50404">
    <property type="entry name" value="GST_NTER"/>
    <property type="match status" value="1"/>
</dbReference>
<dbReference type="Pfam" id="PF13409">
    <property type="entry name" value="GST_N_2"/>
    <property type="match status" value="1"/>
</dbReference>
<dbReference type="CDD" id="cd03049">
    <property type="entry name" value="GST_N_3"/>
    <property type="match status" value="1"/>
</dbReference>